<feature type="domain" description="Glycosyltransferase 2-like" evidence="1">
    <location>
        <begin position="5"/>
        <end position="168"/>
    </location>
</feature>
<organism evidence="2 3">
    <name type="scientific">Candidatus Daviesbacteria bacterium RIFCSPHIGHO2_02_FULL_41_10</name>
    <dbReference type="NCBI Taxonomy" id="1797774"/>
    <lineage>
        <taxon>Bacteria</taxon>
        <taxon>Candidatus Daviesiibacteriota</taxon>
    </lineage>
</organism>
<dbReference type="Proteomes" id="UP000177258">
    <property type="component" value="Unassembled WGS sequence"/>
</dbReference>
<evidence type="ECO:0000259" key="1">
    <source>
        <dbReference type="Pfam" id="PF00535"/>
    </source>
</evidence>
<dbReference type="PANTHER" id="PTHR10859:SF91">
    <property type="entry name" value="DOLICHYL-PHOSPHATE BETA-GLUCOSYLTRANSFERASE"/>
    <property type="match status" value="1"/>
</dbReference>
<dbReference type="PANTHER" id="PTHR10859">
    <property type="entry name" value="GLYCOSYL TRANSFERASE"/>
    <property type="match status" value="1"/>
</dbReference>
<dbReference type="SUPFAM" id="SSF53448">
    <property type="entry name" value="Nucleotide-diphospho-sugar transferases"/>
    <property type="match status" value="1"/>
</dbReference>
<accession>A0A1F5JYC0</accession>
<sequence length="245" mass="27403">MTNLSIVIPTYNESANIKRGVLDEVANYLNGIKTDYEVIVVDDGSSDDSVVLIKKFISRHKEFRLIQNPHGGKANTVMTGMLAGKGEIILFTDMDQATPITQIEKFLPEFEKGVDIVIGSRSGRKGAPLIRKLSAWGFALLRGLILGLPFKDTQCGFKAFSKASIDKIVPKIKNEWGVVHFKGGAVNAGFDVELLYLAKKYGFKIAEVPVEWNYVDTERVQVVKDAMAAIYDMLRIRWNDLVRKY</sequence>
<protein>
    <recommendedName>
        <fullName evidence="1">Glycosyltransferase 2-like domain-containing protein</fullName>
    </recommendedName>
</protein>
<proteinExistence type="predicted"/>
<dbReference type="Gene3D" id="3.90.550.10">
    <property type="entry name" value="Spore Coat Polysaccharide Biosynthesis Protein SpsA, Chain A"/>
    <property type="match status" value="1"/>
</dbReference>
<comment type="caution">
    <text evidence="2">The sequence shown here is derived from an EMBL/GenBank/DDBJ whole genome shotgun (WGS) entry which is preliminary data.</text>
</comment>
<name>A0A1F5JYC0_9BACT</name>
<reference evidence="2 3" key="1">
    <citation type="journal article" date="2016" name="Nat. Commun.">
        <title>Thousands of microbial genomes shed light on interconnected biogeochemical processes in an aquifer system.</title>
        <authorList>
            <person name="Anantharaman K."/>
            <person name="Brown C.T."/>
            <person name="Hug L.A."/>
            <person name="Sharon I."/>
            <person name="Castelle C.J."/>
            <person name="Probst A.J."/>
            <person name="Thomas B.C."/>
            <person name="Singh A."/>
            <person name="Wilkins M.J."/>
            <person name="Karaoz U."/>
            <person name="Brodie E.L."/>
            <person name="Williams K.H."/>
            <person name="Hubbard S.S."/>
            <person name="Banfield J.F."/>
        </authorList>
    </citation>
    <scope>NUCLEOTIDE SEQUENCE [LARGE SCALE GENOMIC DNA]</scope>
</reference>
<evidence type="ECO:0000313" key="3">
    <source>
        <dbReference type="Proteomes" id="UP000177258"/>
    </source>
</evidence>
<evidence type="ECO:0000313" key="2">
    <source>
        <dbReference type="EMBL" id="OGE33530.1"/>
    </source>
</evidence>
<dbReference type="InterPro" id="IPR001173">
    <property type="entry name" value="Glyco_trans_2-like"/>
</dbReference>
<dbReference type="GO" id="GO:0006487">
    <property type="term" value="P:protein N-linked glycosylation"/>
    <property type="evidence" value="ECO:0007669"/>
    <property type="project" value="TreeGrafter"/>
</dbReference>
<gene>
    <name evidence="2" type="ORF">A3D83_01000</name>
</gene>
<dbReference type="AlphaFoldDB" id="A0A1F5JYC0"/>
<dbReference type="EMBL" id="MFDB01000008">
    <property type="protein sequence ID" value="OGE33530.1"/>
    <property type="molecule type" value="Genomic_DNA"/>
</dbReference>
<dbReference type="InterPro" id="IPR029044">
    <property type="entry name" value="Nucleotide-diphossugar_trans"/>
</dbReference>
<dbReference type="Pfam" id="PF00535">
    <property type="entry name" value="Glycos_transf_2"/>
    <property type="match status" value="1"/>
</dbReference>